<keyword evidence="1" id="KW-0732">Signal</keyword>
<dbReference type="EMBL" id="JARPUR010000003">
    <property type="protein sequence ID" value="KAK4878950.1"/>
    <property type="molecule type" value="Genomic_DNA"/>
</dbReference>
<comment type="caution">
    <text evidence="2">The sequence shown here is derived from an EMBL/GenBank/DDBJ whole genome shotgun (WGS) entry which is preliminary data.</text>
</comment>
<evidence type="ECO:0000313" key="3">
    <source>
        <dbReference type="Proteomes" id="UP001353858"/>
    </source>
</evidence>
<evidence type="ECO:0000256" key="1">
    <source>
        <dbReference type="SAM" id="SignalP"/>
    </source>
</evidence>
<organism evidence="2 3">
    <name type="scientific">Aquatica leii</name>
    <dbReference type="NCBI Taxonomy" id="1421715"/>
    <lineage>
        <taxon>Eukaryota</taxon>
        <taxon>Metazoa</taxon>
        <taxon>Ecdysozoa</taxon>
        <taxon>Arthropoda</taxon>
        <taxon>Hexapoda</taxon>
        <taxon>Insecta</taxon>
        <taxon>Pterygota</taxon>
        <taxon>Neoptera</taxon>
        <taxon>Endopterygota</taxon>
        <taxon>Coleoptera</taxon>
        <taxon>Polyphaga</taxon>
        <taxon>Elateriformia</taxon>
        <taxon>Elateroidea</taxon>
        <taxon>Lampyridae</taxon>
        <taxon>Luciolinae</taxon>
        <taxon>Aquatica</taxon>
    </lineage>
</organism>
<protein>
    <recommendedName>
        <fullName evidence="4">Beta-defensin</fullName>
    </recommendedName>
</protein>
<reference evidence="3" key="1">
    <citation type="submission" date="2023-01" db="EMBL/GenBank/DDBJ databases">
        <title>Key to firefly adult light organ development and bioluminescence: homeobox transcription factors regulate luciferase expression and transportation to peroxisome.</title>
        <authorList>
            <person name="Fu X."/>
        </authorList>
    </citation>
    <scope>NUCLEOTIDE SEQUENCE [LARGE SCALE GENOMIC DNA]</scope>
</reference>
<proteinExistence type="predicted"/>
<gene>
    <name evidence="2" type="ORF">RN001_007096</name>
</gene>
<keyword evidence="3" id="KW-1185">Reference proteome</keyword>
<feature type="signal peptide" evidence="1">
    <location>
        <begin position="1"/>
        <end position="19"/>
    </location>
</feature>
<evidence type="ECO:0008006" key="4">
    <source>
        <dbReference type="Google" id="ProtNLM"/>
    </source>
</evidence>
<dbReference type="AlphaFoldDB" id="A0AAN7P2C2"/>
<sequence length="73" mass="7654">MKTYIFVLIILSVVFQSEGQGAAGEACTLLGISIPFSVCQTDCSAIEIPFGSCAAALKCCFLTRSTNSALVEN</sequence>
<name>A0AAN7P2C2_9COLE</name>
<feature type="chain" id="PRO_5043020985" description="Beta-defensin" evidence="1">
    <location>
        <begin position="20"/>
        <end position="73"/>
    </location>
</feature>
<evidence type="ECO:0000313" key="2">
    <source>
        <dbReference type="EMBL" id="KAK4878950.1"/>
    </source>
</evidence>
<dbReference type="Proteomes" id="UP001353858">
    <property type="component" value="Unassembled WGS sequence"/>
</dbReference>
<accession>A0AAN7P2C2</accession>